<reference evidence="8 9" key="1">
    <citation type="submission" date="2016-03" db="EMBL/GenBank/DDBJ databases">
        <title>Microsymbionts genomes from the relict species Vavilovia formosa (Stev.) Fed.</title>
        <authorList>
            <person name="Kopat V."/>
            <person name="Chirak E."/>
            <person name="Kimeklis A."/>
            <person name="Andronov E."/>
        </authorList>
    </citation>
    <scope>NUCLEOTIDE SEQUENCE [LARGE SCALE GENOMIC DNA]</scope>
    <source>
        <strain evidence="8 9">Vaf07</strain>
    </source>
</reference>
<dbReference type="GO" id="GO:0016887">
    <property type="term" value="F:ATP hydrolysis activity"/>
    <property type="evidence" value="ECO:0007669"/>
    <property type="project" value="InterPro"/>
</dbReference>
<evidence type="ECO:0000259" key="7">
    <source>
        <dbReference type="PROSITE" id="PS50893"/>
    </source>
</evidence>
<dbReference type="SUPFAM" id="SSF52540">
    <property type="entry name" value="P-loop containing nucleoside triphosphate hydrolases"/>
    <property type="match status" value="1"/>
</dbReference>
<dbReference type="InterPro" id="IPR052156">
    <property type="entry name" value="BCAA_Transport_ATP-bd_LivF"/>
</dbReference>
<comment type="caution">
    <text evidence="8">The sequence shown here is derived from an EMBL/GenBank/DDBJ whole genome shotgun (WGS) entry which is preliminary data.</text>
</comment>
<dbReference type="InterPro" id="IPR017871">
    <property type="entry name" value="ABC_transporter-like_CS"/>
</dbReference>
<dbReference type="STRING" id="943830.A4A58_16640"/>
<dbReference type="AlphaFoldDB" id="A0A163XG78"/>
<dbReference type="SMART" id="SM00382">
    <property type="entry name" value="AAA"/>
    <property type="match status" value="1"/>
</dbReference>
<dbReference type="GO" id="GO:0015807">
    <property type="term" value="P:L-amino acid transport"/>
    <property type="evidence" value="ECO:0007669"/>
    <property type="project" value="TreeGrafter"/>
</dbReference>
<keyword evidence="5" id="KW-0029">Amino-acid transport</keyword>
<evidence type="ECO:0000313" key="9">
    <source>
        <dbReference type="Proteomes" id="UP000076574"/>
    </source>
</evidence>
<dbReference type="RefSeq" id="WP_068737691.1">
    <property type="nucleotide sequence ID" value="NZ_LVYV01000054.1"/>
</dbReference>
<evidence type="ECO:0000256" key="5">
    <source>
        <dbReference type="ARBA" id="ARBA00022970"/>
    </source>
</evidence>
<dbReference type="CDD" id="cd03224">
    <property type="entry name" value="ABC_TM1139_LivF_branched"/>
    <property type="match status" value="1"/>
</dbReference>
<dbReference type="InterPro" id="IPR003439">
    <property type="entry name" value="ABC_transporter-like_ATP-bd"/>
</dbReference>
<dbReference type="InterPro" id="IPR003593">
    <property type="entry name" value="AAA+_ATPase"/>
</dbReference>
<dbReference type="OrthoDB" id="9776369at2"/>
<dbReference type="PANTHER" id="PTHR43820:SF4">
    <property type="entry name" value="HIGH-AFFINITY BRANCHED-CHAIN AMINO ACID TRANSPORT ATP-BINDING PROTEIN LIVF"/>
    <property type="match status" value="1"/>
</dbReference>
<keyword evidence="3" id="KW-0547">Nucleotide-binding</keyword>
<dbReference type="Pfam" id="PF00005">
    <property type="entry name" value="ABC_tran"/>
    <property type="match status" value="1"/>
</dbReference>
<dbReference type="EMBL" id="LVYV01000054">
    <property type="protein sequence ID" value="KZD20869.1"/>
    <property type="molecule type" value="Genomic_DNA"/>
</dbReference>
<comment type="similarity">
    <text evidence="1">Belongs to the ABC transporter superfamily.</text>
</comment>
<dbReference type="PROSITE" id="PS00211">
    <property type="entry name" value="ABC_TRANSPORTER_1"/>
    <property type="match status" value="1"/>
</dbReference>
<sequence>MLEIDNLVAGYGGVPVLRDVNAKIAAGEIVGLLGANNAGKTTLINALSGMVKPISGRILFLGEDISKLTPQARVELGIVQVPEGRLVFPEMSIRENLLLGGINAHARKHRPQQMEKVIGLFPRLGERLTQSAGSLSGGEQQMLAIGRGLMAEAKLLMLDEPSLGLSPLFVQYIFEIIDRLHADGLTILLVEQNLNLTLRHARRCYVLERGQVAVEGDADTVKNDPRTRSAYLGL</sequence>
<keyword evidence="9" id="KW-1185">Reference proteome</keyword>
<feature type="domain" description="ABC transporter" evidence="7">
    <location>
        <begin position="2"/>
        <end position="234"/>
    </location>
</feature>
<evidence type="ECO:0000256" key="1">
    <source>
        <dbReference type="ARBA" id="ARBA00005417"/>
    </source>
</evidence>
<comment type="function">
    <text evidence="6">Involved in beta-(1--&gt;2)glucan export. Transmembrane domains (TMD) form a pore in the inner membrane and the ATP-binding domain (NBD) is responsible for energy generation.</text>
</comment>
<evidence type="ECO:0000256" key="6">
    <source>
        <dbReference type="ARBA" id="ARBA00024722"/>
    </source>
</evidence>
<dbReference type="Gene3D" id="3.40.50.300">
    <property type="entry name" value="P-loop containing nucleotide triphosphate hydrolases"/>
    <property type="match status" value="1"/>
</dbReference>
<evidence type="ECO:0000256" key="4">
    <source>
        <dbReference type="ARBA" id="ARBA00022840"/>
    </source>
</evidence>
<evidence type="ECO:0000256" key="2">
    <source>
        <dbReference type="ARBA" id="ARBA00022448"/>
    </source>
</evidence>
<keyword evidence="4 8" id="KW-0067">ATP-binding</keyword>
<proteinExistence type="inferred from homology"/>
<accession>A0A163XG78</accession>
<dbReference type="InterPro" id="IPR027417">
    <property type="entry name" value="P-loop_NTPase"/>
</dbReference>
<evidence type="ECO:0000313" key="8">
    <source>
        <dbReference type="EMBL" id="KZD20869.1"/>
    </source>
</evidence>
<dbReference type="PANTHER" id="PTHR43820">
    <property type="entry name" value="HIGH-AFFINITY BRANCHED-CHAIN AMINO ACID TRANSPORT ATP-BINDING PROTEIN LIVF"/>
    <property type="match status" value="1"/>
</dbReference>
<dbReference type="GO" id="GO:0015658">
    <property type="term" value="F:branched-chain amino acid transmembrane transporter activity"/>
    <property type="evidence" value="ECO:0007669"/>
    <property type="project" value="TreeGrafter"/>
</dbReference>
<dbReference type="Proteomes" id="UP000076574">
    <property type="component" value="Unassembled WGS sequence"/>
</dbReference>
<organism evidence="8 9">
    <name type="scientific">Tardiphaga robiniae</name>
    <dbReference type="NCBI Taxonomy" id="943830"/>
    <lineage>
        <taxon>Bacteria</taxon>
        <taxon>Pseudomonadati</taxon>
        <taxon>Pseudomonadota</taxon>
        <taxon>Alphaproteobacteria</taxon>
        <taxon>Hyphomicrobiales</taxon>
        <taxon>Nitrobacteraceae</taxon>
        <taxon>Tardiphaga</taxon>
    </lineage>
</organism>
<protein>
    <submittedName>
        <fullName evidence="8">ABC transporter ATP-binding protein</fullName>
    </submittedName>
</protein>
<gene>
    <name evidence="8" type="primary">livF</name>
    <name evidence="8" type="ORF">A4A58_16640</name>
</gene>
<dbReference type="PROSITE" id="PS50893">
    <property type="entry name" value="ABC_TRANSPORTER_2"/>
    <property type="match status" value="1"/>
</dbReference>
<evidence type="ECO:0000256" key="3">
    <source>
        <dbReference type="ARBA" id="ARBA00022741"/>
    </source>
</evidence>
<name>A0A163XG78_9BRAD</name>
<dbReference type="GO" id="GO:0005524">
    <property type="term" value="F:ATP binding"/>
    <property type="evidence" value="ECO:0007669"/>
    <property type="project" value="UniProtKB-KW"/>
</dbReference>
<keyword evidence="2" id="KW-0813">Transport</keyword>